<keyword evidence="3" id="KW-1185">Reference proteome</keyword>
<dbReference type="AlphaFoldDB" id="A0A9N8EU29"/>
<feature type="region of interest" description="Disordered" evidence="1">
    <location>
        <begin position="184"/>
        <end position="213"/>
    </location>
</feature>
<reference evidence="2" key="1">
    <citation type="submission" date="2020-06" db="EMBL/GenBank/DDBJ databases">
        <authorList>
            <consortium name="Plant Systems Biology data submission"/>
        </authorList>
    </citation>
    <scope>NUCLEOTIDE SEQUENCE</scope>
    <source>
        <strain evidence="2">D6</strain>
    </source>
</reference>
<feature type="compositionally biased region" description="Polar residues" evidence="1">
    <location>
        <begin position="31"/>
        <end position="55"/>
    </location>
</feature>
<organism evidence="2 3">
    <name type="scientific">Seminavis robusta</name>
    <dbReference type="NCBI Taxonomy" id="568900"/>
    <lineage>
        <taxon>Eukaryota</taxon>
        <taxon>Sar</taxon>
        <taxon>Stramenopiles</taxon>
        <taxon>Ochrophyta</taxon>
        <taxon>Bacillariophyta</taxon>
        <taxon>Bacillariophyceae</taxon>
        <taxon>Bacillariophycidae</taxon>
        <taxon>Naviculales</taxon>
        <taxon>Naviculaceae</taxon>
        <taxon>Seminavis</taxon>
    </lineage>
</organism>
<evidence type="ECO:0000313" key="2">
    <source>
        <dbReference type="EMBL" id="CAB9524720.1"/>
    </source>
</evidence>
<evidence type="ECO:0000256" key="1">
    <source>
        <dbReference type="SAM" id="MobiDB-lite"/>
    </source>
</evidence>
<accession>A0A9N8EU29</accession>
<sequence>MASTLFMILGSPPGSSSFRVMVPYLRPHSRGTITQKQSTTTRSPLTHLHMTTSKDTNIDTDEEKSSSSLGIDIGRQLDFLGTDAERESLKAELAAIINTTVANGLVDLTKLKEKWHRDLETGEALSRVEQAMNKNGATQTKLLQYRVDKLIDEFLDDTLASRSKTHLLAYEDAARLRKLEAEANAKQARAKNGPKVESWSKTNDAWDREWDDW</sequence>
<evidence type="ECO:0000313" key="3">
    <source>
        <dbReference type="Proteomes" id="UP001153069"/>
    </source>
</evidence>
<proteinExistence type="predicted"/>
<comment type="caution">
    <text evidence="2">The sequence shown here is derived from an EMBL/GenBank/DDBJ whole genome shotgun (WGS) entry which is preliminary data.</text>
</comment>
<feature type="region of interest" description="Disordered" evidence="1">
    <location>
        <begin position="31"/>
        <end position="67"/>
    </location>
</feature>
<feature type="compositionally biased region" description="Basic and acidic residues" evidence="1">
    <location>
        <begin position="204"/>
        <end position="213"/>
    </location>
</feature>
<gene>
    <name evidence="2" type="ORF">SEMRO_1573_G283450.1</name>
</gene>
<dbReference type="EMBL" id="CAICTM010001571">
    <property type="protein sequence ID" value="CAB9524720.1"/>
    <property type="molecule type" value="Genomic_DNA"/>
</dbReference>
<name>A0A9N8EU29_9STRA</name>
<protein>
    <submittedName>
        <fullName evidence="2">Uncharacterized protein</fullName>
    </submittedName>
</protein>
<dbReference type="Proteomes" id="UP001153069">
    <property type="component" value="Unassembled WGS sequence"/>
</dbReference>